<accession>A0A423J4H4</accession>
<comment type="caution">
    <text evidence="1">The sequence shown here is derived from an EMBL/GenBank/DDBJ whole genome shotgun (WGS) entry which is preliminary data.</text>
</comment>
<organism evidence="1 2">
    <name type="scientific">Pseudomonas lini</name>
    <dbReference type="NCBI Taxonomy" id="163011"/>
    <lineage>
        <taxon>Bacteria</taxon>
        <taxon>Pseudomonadati</taxon>
        <taxon>Pseudomonadota</taxon>
        <taxon>Gammaproteobacteria</taxon>
        <taxon>Pseudomonadales</taxon>
        <taxon>Pseudomonadaceae</taxon>
        <taxon>Pseudomonas</taxon>
    </lineage>
</organism>
<sequence>MRLVNEMHLSTWERQHAYSSEQALDHVRQALLDRQSIEGLDELRTGLLIDIDSEVLEQLEIGEWWLIRAEADFGDWPIPVRVFDQTVIELMKNPPVQPSRSPRIFRLVDSVTAEPLTQQHYIATVDGQAAQRKTDGEGIAHLFASAEVRQISMEVMAFSAGRDA</sequence>
<evidence type="ECO:0000313" key="2">
    <source>
        <dbReference type="Proteomes" id="UP000284168"/>
    </source>
</evidence>
<gene>
    <name evidence="1" type="ORF">BK663_00295</name>
</gene>
<dbReference type="EMBL" id="MOBN01000001">
    <property type="protein sequence ID" value="RON32598.1"/>
    <property type="molecule type" value="Genomic_DNA"/>
</dbReference>
<dbReference type="RefSeq" id="WP_123718972.1">
    <property type="nucleotide sequence ID" value="NZ_MOBN01000001.1"/>
</dbReference>
<dbReference type="Proteomes" id="UP000284168">
    <property type="component" value="Unassembled WGS sequence"/>
</dbReference>
<evidence type="ECO:0000313" key="1">
    <source>
        <dbReference type="EMBL" id="RON32598.1"/>
    </source>
</evidence>
<proteinExistence type="predicted"/>
<dbReference type="AlphaFoldDB" id="A0A423J4H4"/>
<name>A0A423J4H4_9PSED</name>
<protein>
    <submittedName>
        <fullName evidence="1">Uncharacterized protein</fullName>
    </submittedName>
</protein>
<reference evidence="1 2" key="1">
    <citation type="submission" date="2016-10" db="EMBL/GenBank/DDBJ databases">
        <title>Comparative genome analysis of multiple Pseudomonas spp. focuses on biocontrol and plant growth promoting traits.</title>
        <authorList>
            <person name="Tao X.-Y."/>
            <person name="Taylor C.G."/>
        </authorList>
    </citation>
    <scope>NUCLEOTIDE SEQUENCE [LARGE SCALE GENOMIC DNA]</scope>
    <source>
        <strain evidence="1 2">48C10</strain>
    </source>
</reference>